<dbReference type="AlphaFoldDB" id="A0A1V3XN34"/>
<organism evidence="1 2">
    <name type="scientific">Mycobacterium kansasii</name>
    <dbReference type="NCBI Taxonomy" id="1768"/>
    <lineage>
        <taxon>Bacteria</taxon>
        <taxon>Bacillati</taxon>
        <taxon>Actinomycetota</taxon>
        <taxon>Actinomycetes</taxon>
        <taxon>Mycobacteriales</taxon>
        <taxon>Mycobacteriaceae</taxon>
        <taxon>Mycobacterium</taxon>
    </lineage>
</organism>
<evidence type="ECO:0000313" key="2">
    <source>
        <dbReference type="Proteomes" id="UP000188532"/>
    </source>
</evidence>
<sequence>MLLPVTLLLRRAYGAELIWAAVVAKAAGAGHRVIGARLGIPAGTVRGWLRVVTGRAQVVRHWFISVAVTAGVDVSIPRATGSGCGTCWARSARRGRRSRGVSAMGR</sequence>
<dbReference type="EMBL" id="MVBN01000002">
    <property type="protein sequence ID" value="OOK80599.1"/>
    <property type="molecule type" value="Genomic_DNA"/>
</dbReference>
<accession>A0A1V3XN34</accession>
<comment type="caution">
    <text evidence="1">The sequence shown here is derived from an EMBL/GenBank/DDBJ whole genome shotgun (WGS) entry which is preliminary data.</text>
</comment>
<gene>
    <name evidence="1" type="ORF">BZL29_2452</name>
</gene>
<evidence type="ECO:0000313" key="1">
    <source>
        <dbReference type="EMBL" id="OOK80599.1"/>
    </source>
</evidence>
<protein>
    <submittedName>
        <fullName evidence="1">Uncharacterized protein</fullName>
    </submittedName>
</protein>
<reference evidence="1 2" key="1">
    <citation type="submission" date="2017-02" db="EMBL/GenBank/DDBJ databases">
        <title>Complete genome sequences of Mycobacterium kansasii strains isolated from rhesus macaques.</title>
        <authorList>
            <person name="Panda A."/>
            <person name="Nagaraj S."/>
            <person name="Zhao X."/>
            <person name="Tettelin H."/>
            <person name="Detolla L.J."/>
        </authorList>
    </citation>
    <scope>NUCLEOTIDE SEQUENCE [LARGE SCALE GENOMIC DNA]</scope>
    <source>
        <strain evidence="1 2">11-3469</strain>
    </source>
</reference>
<dbReference type="Proteomes" id="UP000188532">
    <property type="component" value="Unassembled WGS sequence"/>
</dbReference>
<name>A0A1V3XN34_MYCKA</name>
<proteinExistence type="predicted"/>